<dbReference type="GeneID" id="36284511"/>
<feature type="compositionally biased region" description="Polar residues" evidence="1">
    <location>
        <begin position="25"/>
        <end position="37"/>
    </location>
</feature>
<sequence length="492" mass="53848">MTMLAPRSFIFSSTKPSAALPLSKQPPTSNAQPTTAGKEQKEIPALGCDPTETLPENPTLGNVKGGSNPVGIPIRQVRDPSQRNHGVKGRRYDGGETSGPRSRYQHGKASAAVTSLLANTTIPPPRFRTLTRRNGQAQRLTLDAAFSERSDSEKEYSPILGGSPLDLLLCPPDDLPDIDPLGSYAESPPQLSYISRRAVSTDSVPSLTDNSIGGSYLSFGSSVSPQSRGKRFLPTRKLEPLASTLGDLPLDHPLSDPELDSWEIDFRVFGNGNKDRQKLGEMPTLRQKSAFKSNLTASLRALRSAAKSISNMTAPMITPDDFLTRSIIAIDPKVPFTDERMPPRLDKMPTPALRRYLNPTTNATIEAHVHASRPQTTCSQCTAPIQMETYNKVSKAPKTETETATNRHSSNSSPEACNGPVTRQRDMRENSDFIRVAVMEMRMRKNGKLDENAPGRARWALPPRRVSTGIYEINERGVPLRWVGVSAGRSEL</sequence>
<feature type="compositionally biased region" description="Polar residues" evidence="1">
    <location>
        <begin position="402"/>
        <end position="415"/>
    </location>
</feature>
<dbReference type="PANTHER" id="PTHR42051:SF1">
    <property type="entry name" value="MEIOTICALLY UP-REGULATED PROTEIN PB1A10.08"/>
    <property type="match status" value="1"/>
</dbReference>
<feature type="region of interest" description="Disordered" evidence="1">
    <location>
        <begin position="393"/>
        <end position="422"/>
    </location>
</feature>
<dbReference type="PANTHER" id="PTHR42051">
    <property type="entry name" value="MEIOTICALLY UP-REGULATED PROTEIN PB1A10.08"/>
    <property type="match status" value="1"/>
</dbReference>
<feature type="region of interest" description="Disordered" evidence="1">
    <location>
        <begin position="1"/>
        <end position="106"/>
    </location>
</feature>
<protein>
    <submittedName>
        <fullName evidence="2">Uncharacterized protein</fullName>
    </submittedName>
</protein>
<organism evidence="2">
    <name type="scientific">Pseudogymnoascus destructans</name>
    <dbReference type="NCBI Taxonomy" id="655981"/>
    <lineage>
        <taxon>Eukaryota</taxon>
        <taxon>Fungi</taxon>
        <taxon>Dikarya</taxon>
        <taxon>Ascomycota</taxon>
        <taxon>Pezizomycotina</taxon>
        <taxon>Leotiomycetes</taxon>
        <taxon>Thelebolales</taxon>
        <taxon>Thelebolaceae</taxon>
        <taxon>Pseudogymnoascus</taxon>
    </lineage>
</organism>
<dbReference type="eggNOG" id="ENOG502S38Y">
    <property type="taxonomic scope" value="Eukaryota"/>
</dbReference>
<dbReference type="AlphaFoldDB" id="A0A177AL48"/>
<dbReference type="InterPro" id="IPR034443">
    <property type="entry name" value="PB1A10.08"/>
</dbReference>
<gene>
    <name evidence="2" type="ORF">VC83_01421</name>
</gene>
<dbReference type="EMBL" id="KV441388">
    <property type="protein sequence ID" value="OAF62021.1"/>
    <property type="molecule type" value="Genomic_DNA"/>
</dbReference>
<accession>A0A177AL48</accession>
<dbReference type="OrthoDB" id="4181307at2759"/>
<proteinExistence type="predicted"/>
<dbReference type="VEuPathDB" id="FungiDB:GMDG_05378"/>
<name>A0A177AL48_9PEZI</name>
<dbReference type="RefSeq" id="XP_024327295.1">
    <property type="nucleotide sequence ID" value="XM_024465100.1"/>
</dbReference>
<reference evidence="2" key="1">
    <citation type="submission" date="2016-03" db="EMBL/GenBank/DDBJ databases">
        <title>Updated assembly of Pseudogymnoascus destructans, the fungus causing white-nose syndrome of bats.</title>
        <authorList>
            <person name="Palmer J.M."/>
            <person name="Drees K.P."/>
            <person name="Foster J.T."/>
            <person name="Lindner D.L."/>
        </authorList>
    </citation>
    <scope>NUCLEOTIDE SEQUENCE [LARGE SCALE GENOMIC DNA]</scope>
    <source>
        <strain evidence="2">20631-21</strain>
    </source>
</reference>
<dbReference type="Proteomes" id="UP000077154">
    <property type="component" value="Unassembled WGS sequence"/>
</dbReference>
<evidence type="ECO:0000313" key="2">
    <source>
        <dbReference type="EMBL" id="OAF62021.1"/>
    </source>
</evidence>
<evidence type="ECO:0000256" key="1">
    <source>
        <dbReference type="SAM" id="MobiDB-lite"/>
    </source>
</evidence>